<accession>A0A0E9WGH7</accession>
<protein>
    <submittedName>
        <fullName evidence="1">Uncharacterized protein</fullName>
    </submittedName>
</protein>
<sequence>MVFLQLWFTCNAHIINNHVWGLGKQQSKLVLQAGTFNFRMAKSITWSSSSRKRRAVG</sequence>
<reference evidence="1" key="2">
    <citation type="journal article" date="2015" name="Fish Shellfish Immunol.">
        <title>Early steps in the European eel (Anguilla anguilla)-Vibrio vulnificus interaction in the gills: Role of the RtxA13 toxin.</title>
        <authorList>
            <person name="Callol A."/>
            <person name="Pajuelo D."/>
            <person name="Ebbesson L."/>
            <person name="Teles M."/>
            <person name="MacKenzie S."/>
            <person name="Amaro C."/>
        </authorList>
    </citation>
    <scope>NUCLEOTIDE SEQUENCE</scope>
</reference>
<dbReference type="AlphaFoldDB" id="A0A0E9WGH7"/>
<proteinExistence type="predicted"/>
<reference evidence="1" key="1">
    <citation type="submission" date="2014-11" db="EMBL/GenBank/DDBJ databases">
        <authorList>
            <person name="Amaro Gonzalez C."/>
        </authorList>
    </citation>
    <scope>NUCLEOTIDE SEQUENCE</scope>
</reference>
<dbReference type="EMBL" id="GBXM01019120">
    <property type="protein sequence ID" value="JAH89457.1"/>
    <property type="molecule type" value="Transcribed_RNA"/>
</dbReference>
<organism evidence="1">
    <name type="scientific">Anguilla anguilla</name>
    <name type="common">European freshwater eel</name>
    <name type="synonym">Muraena anguilla</name>
    <dbReference type="NCBI Taxonomy" id="7936"/>
    <lineage>
        <taxon>Eukaryota</taxon>
        <taxon>Metazoa</taxon>
        <taxon>Chordata</taxon>
        <taxon>Craniata</taxon>
        <taxon>Vertebrata</taxon>
        <taxon>Euteleostomi</taxon>
        <taxon>Actinopterygii</taxon>
        <taxon>Neopterygii</taxon>
        <taxon>Teleostei</taxon>
        <taxon>Anguilliformes</taxon>
        <taxon>Anguillidae</taxon>
        <taxon>Anguilla</taxon>
    </lineage>
</organism>
<evidence type="ECO:0000313" key="1">
    <source>
        <dbReference type="EMBL" id="JAH89457.1"/>
    </source>
</evidence>
<name>A0A0E9WGH7_ANGAN</name>